<accession>A0AAN8JFD3</accession>
<sequence length="306" mass="35329">MNEIQYSPLFQEPVDFYSSFRHKDSPKGIDSFSRTASTKSHQPTRSVHRTDSHNVRLLDPAALTNEYNDISQFGMPSNRVVVGDQPTLLPNEHPSGHYNYAAYYSLPKDDTNGKNMIQIDNYPRRPDLTHQHNEFRNEDNPYLGRSDLNGQYPYTQSLNRRGDPYRIPYSNPATTANRQGMVYDYATNTFQRADPYIISFRSYPSPVPKGDYALYHPDHGFPYHTSTHHDNVDGMKKARSTNTIEDTGIYEPRHAYVSGASFKSEKEKVPKKSALKKSTSDNTLYIRDLEQDEIYYPPDNHRAYIR</sequence>
<protein>
    <submittedName>
        <fullName evidence="2">Uncharacterized protein</fullName>
    </submittedName>
</protein>
<gene>
    <name evidence="2" type="ORF">SNE40_017913</name>
</gene>
<keyword evidence="3" id="KW-1185">Reference proteome</keyword>
<evidence type="ECO:0000313" key="2">
    <source>
        <dbReference type="EMBL" id="KAK6174681.1"/>
    </source>
</evidence>
<dbReference type="AlphaFoldDB" id="A0AAN8JFD3"/>
<evidence type="ECO:0000313" key="3">
    <source>
        <dbReference type="Proteomes" id="UP001347796"/>
    </source>
</evidence>
<dbReference type="Proteomes" id="UP001347796">
    <property type="component" value="Unassembled WGS sequence"/>
</dbReference>
<comment type="caution">
    <text evidence="2">The sequence shown here is derived from an EMBL/GenBank/DDBJ whole genome shotgun (WGS) entry which is preliminary data.</text>
</comment>
<name>A0AAN8JFD3_PATCE</name>
<proteinExistence type="predicted"/>
<feature type="region of interest" description="Disordered" evidence="1">
    <location>
        <begin position="28"/>
        <end position="50"/>
    </location>
</feature>
<reference evidence="2 3" key="1">
    <citation type="submission" date="2024-01" db="EMBL/GenBank/DDBJ databases">
        <title>The genome of the rayed Mediterranean limpet Patella caerulea (Linnaeus, 1758).</title>
        <authorList>
            <person name="Anh-Thu Weber A."/>
            <person name="Halstead-Nussloch G."/>
        </authorList>
    </citation>
    <scope>NUCLEOTIDE SEQUENCE [LARGE SCALE GENOMIC DNA]</scope>
    <source>
        <strain evidence="2">AATW-2023a</strain>
        <tissue evidence="2">Whole specimen</tissue>
    </source>
</reference>
<feature type="compositionally biased region" description="Polar residues" evidence="1">
    <location>
        <begin position="32"/>
        <end position="45"/>
    </location>
</feature>
<organism evidence="2 3">
    <name type="scientific">Patella caerulea</name>
    <name type="common">Rayed Mediterranean limpet</name>
    <dbReference type="NCBI Taxonomy" id="87958"/>
    <lineage>
        <taxon>Eukaryota</taxon>
        <taxon>Metazoa</taxon>
        <taxon>Spiralia</taxon>
        <taxon>Lophotrochozoa</taxon>
        <taxon>Mollusca</taxon>
        <taxon>Gastropoda</taxon>
        <taxon>Patellogastropoda</taxon>
        <taxon>Patelloidea</taxon>
        <taxon>Patellidae</taxon>
        <taxon>Patella</taxon>
    </lineage>
</organism>
<evidence type="ECO:0000256" key="1">
    <source>
        <dbReference type="SAM" id="MobiDB-lite"/>
    </source>
</evidence>
<dbReference type="EMBL" id="JAZGQO010000011">
    <property type="protein sequence ID" value="KAK6174681.1"/>
    <property type="molecule type" value="Genomic_DNA"/>
</dbReference>